<evidence type="ECO:0000313" key="5">
    <source>
        <dbReference type="Proteomes" id="UP000037288"/>
    </source>
</evidence>
<reference evidence="5" key="1">
    <citation type="submission" date="2015-07" db="EMBL/GenBank/DDBJ databases">
        <title>Draft genome sequence of Streptomyces sp. CMAA 1322, a bacterium isolated from Caatinga biome, from dry forest semiarid of Brazil.</title>
        <authorList>
            <person name="Santos S.N."/>
            <person name="Gacesa R."/>
            <person name="Taketani R.G."/>
            <person name="Long P.F."/>
            <person name="Melo I.S."/>
        </authorList>
    </citation>
    <scope>NUCLEOTIDE SEQUENCE [LARGE SCALE GENOMIC DNA]</scope>
    <source>
        <strain evidence="5">CMAA 1322</strain>
    </source>
</reference>
<dbReference type="Proteomes" id="UP000037288">
    <property type="component" value="Unassembled WGS sequence"/>
</dbReference>
<feature type="region of interest" description="Disordered" evidence="1">
    <location>
        <begin position="61"/>
        <end position="127"/>
    </location>
</feature>
<evidence type="ECO:0000313" key="3">
    <source>
        <dbReference type="EMBL" id="KNB53255.1"/>
    </source>
</evidence>
<name>A0A0K9XIR8_9ACTN</name>
<comment type="caution">
    <text evidence="3">The sequence shown here is derived from an EMBL/GenBank/DDBJ whole genome shotgun (WGS) entry which is preliminary data.</text>
</comment>
<organism evidence="3 5">
    <name type="scientific">Streptomyces caatingaensis</name>
    <dbReference type="NCBI Taxonomy" id="1678637"/>
    <lineage>
        <taxon>Bacteria</taxon>
        <taxon>Bacillati</taxon>
        <taxon>Actinomycetota</taxon>
        <taxon>Actinomycetes</taxon>
        <taxon>Kitasatosporales</taxon>
        <taxon>Streptomycetaceae</taxon>
        <taxon>Streptomyces</taxon>
    </lineage>
</organism>
<dbReference type="EMBL" id="LFXA01000001">
    <property type="protein sequence ID" value="KNB54444.1"/>
    <property type="molecule type" value="Genomic_DNA"/>
</dbReference>
<dbReference type="OrthoDB" id="4191708at2"/>
<evidence type="ECO:0000256" key="1">
    <source>
        <dbReference type="SAM" id="MobiDB-lite"/>
    </source>
</evidence>
<keyword evidence="5" id="KW-1185">Reference proteome</keyword>
<dbReference type="EMBL" id="LFXA01000018">
    <property type="protein sequence ID" value="KNB48984.1"/>
    <property type="molecule type" value="Genomic_DNA"/>
</dbReference>
<dbReference type="RefSeq" id="WP_049713962.1">
    <property type="nucleotide sequence ID" value="NZ_LFXA01000001.1"/>
</dbReference>
<proteinExistence type="predicted"/>
<evidence type="ECO:0000313" key="2">
    <source>
        <dbReference type="EMBL" id="KNB48984.1"/>
    </source>
</evidence>
<evidence type="ECO:0000313" key="4">
    <source>
        <dbReference type="EMBL" id="KNB54444.1"/>
    </source>
</evidence>
<dbReference type="EMBL" id="LFXA01000003">
    <property type="protein sequence ID" value="KNB53255.1"/>
    <property type="molecule type" value="Genomic_DNA"/>
</dbReference>
<gene>
    <name evidence="4" type="ORF">AC230_00800</name>
    <name evidence="3" type="ORF">AC230_07390</name>
    <name evidence="2" type="ORF">AC230_26870</name>
</gene>
<sequence length="204" mass="21161">MGSVDTDEVAAVPGLRAAVGFYSGKVGRLLQRKSELEAELALVAAEVAKVSATRDQLREALEEILADAPPPVNEETAPDGPAGDGSPQTESGPNTDPPPGQQDRAPADDDPPPPRTEVAAGQRTATGELMEAVERILVTAGRSMPVRDITEALGRPTRGKAGRGPLATVRGTCKRLVKNGRVVEEPVGMFAVARANGSPTKEAA</sequence>
<protein>
    <submittedName>
        <fullName evidence="3">Uncharacterized protein</fullName>
    </submittedName>
</protein>
<reference evidence="3" key="2">
    <citation type="submission" date="2015-07" db="EMBL/GenBank/DDBJ databases">
        <title>MeaNS - Measles Nucleotide Surveillance Program.</title>
        <authorList>
            <person name="Tran T."/>
            <person name="Druce J."/>
        </authorList>
    </citation>
    <scope>NUCLEOTIDE SEQUENCE</scope>
    <source>
        <strain evidence="3">CMAA 1322</strain>
    </source>
</reference>
<dbReference type="AlphaFoldDB" id="A0A0K9XIR8"/>
<dbReference type="PATRIC" id="fig|1678637.3.peg.1608"/>
<accession>A0A0K9XIR8</accession>